<protein>
    <submittedName>
        <fullName evidence="1">Uncharacterized protein</fullName>
    </submittedName>
</protein>
<reference evidence="2" key="1">
    <citation type="journal article" date="2023" name="Nat. Plants">
        <title>Single-cell RNA sequencing provides a high-resolution roadmap for understanding the multicellular compartmentation of specialized metabolism.</title>
        <authorList>
            <person name="Sun S."/>
            <person name="Shen X."/>
            <person name="Li Y."/>
            <person name="Li Y."/>
            <person name="Wang S."/>
            <person name="Li R."/>
            <person name="Zhang H."/>
            <person name="Shen G."/>
            <person name="Guo B."/>
            <person name="Wei J."/>
            <person name="Xu J."/>
            <person name="St-Pierre B."/>
            <person name="Chen S."/>
            <person name="Sun C."/>
        </authorList>
    </citation>
    <scope>NUCLEOTIDE SEQUENCE [LARGE SCALE GENOMIC DNA]</scope>
</reference>
<keyword evidence="2" id="KW-1185">Reference proteome</keyword>
<dbReference type="Proteomes" id="UP001060085">
    <property type="component" value="Linkage Group LG05"/>
</dbReference>
<proteinExistence type="predicted"/>
<evidence type="ECO:0000313" key="2">
    <source>
        <dbReference type="Proteomes" id="UP001060085"/>
    </source>
</evidence>
<sequence length="669" mass="75640">MLSRHRILISSGLPMYLPRLPLIPCLLENVASQFCCFSSSPYVNKVALYLERAKLTDAIRLGLRSNSSESLIHLLQSPNLDTFVVNNALKSAPSPESALSLIETLKTIPHFSHNQNTLHTLAKILAKSGQTSKLRVLISAINAGKFTNVARVSYMDRMRWYALAGDLDEVVGLWEEWRASQRHPCTESYNIVMSLFAQKGMDAEAVSVFRRIIDEGVLPNSRTYTVVIEHLVKSGHVDSAFDVFCILPQMRIKRTLKQYSVLVVGFSQTDQLDIIKTLLNEMQNDGILPGRAMQSTLQRMQEAGYLRETIELIKEMLPNERIKKIAYSEDSSDTDIDGEDEDDNYIKGDVADEVQLKPWLDPAALASALKHWGSEEVLTLEKANFVWTNRLVCKMIRNFSSADTAWQFFCWIAYQPGFTHDIYTISRMVTKLARHGRVNLVDQLLFKIQSEGIRLSFSTVRLIIDFYGISGNGDAALKILRRVKTICGLLSKSSQLILYASILRTLTKCKMNNDAINILEEMILLGISPEIQTFSGLMNHFALEGDIKTVQRLFGMVRQSGLEIDAYTYTVVIRAYCKCERASLALRLFEDMRNSNLVPDSTTKELLVNSLWKEGKLREAAFVEEKSEEIRDALPVALPGNLYTLSSVDLLRVYDIYASKFIRTSEPEQ</sequence>
<gene>
    <name evidence="1" type="ORF">M9H77_21052</name>
</gene>
<evidence type="ECO:0000313" key="1">
    <source>
        <dbReference type="EMBL" id="KAI5661729.1"/>
    </source>
</evidence>
<accession>A0ACC0AMC2</accession>
<comment type="caution">
    <text evidence="1">The sequence shown here is derived from an EMBL/GenBank/DDBJ whole genome shotgun (WGS) entry which is preliminary data.</text>
</comment>
<name>A0ACC0AMC2_CATRO</name>
<organism evidence="1 2">
    <name type="scientific">Catharanthus roseus</name>
    <name type="common">Madagascar periwinkle</name>
    <name type="synonym">Vinca rosea</name>
    <dbReference type="NCBI Taxonomy" id="4058"/>
    <lineage>
        <taxon>Eukaryota</taxon>
        <taxon>Viridiplantae</taxon>
        <taxon>Streptophyta</taxon>
        <taxon>Embryophyta</taxon>
        <taxon>Tracheophyta</taxon>
        <taxon>Spermatophyta</taxon>
        <taxon>Magnoliopsida</taxon>
        <taxon>eudicotyledons</taxon>
        <taxon>Gunneridae</taxon>
        <taxon>Pentapetalae</taxon>
        <taxon>asterids</taxon>
        <taxon>lamiids</taxon>
        <taxon>Gentianales</taxon>
        <taxon>Apocynaceae</taxon>
        <taxon>Rauvolfioideae</taxon>
        <taxon>Vinceae</taxon>
        <taxon>Catharanthinae</taxon>
        <taxon>Catharanthus</taxon>
    </lineage>
</organism>
<dbReference type="EMBL" id="CM044705">
    <property type="protein sequence ID" value="KAI5661729.1"/>
    <property type="molecule type" value="Genomic_DNA"/>
</dbReference>